<reference evidence="2" key="2">
    <citation type="journal article" date="2015" name="Data Brief">
        <title>Shoot transcriptome of the giant reed, Arundo donax.</title>
        <authorList>
            <person name="Barrero R.A."/>
            <person name="Guerrero F.D."/>
            <person name="Moolhuijzen P."/>
            <person name="Goolsby J.A."/>
            <person name="Tidwell J."/>
            <person name="Bellgard S.E."/>
            <person name="Bellgard M.I."/>
        </authorList>
    </citation>
    <scope>NUCLEOTIDE SEQUENCE</scope>
    <source>
        <tissue evidence="2">Shoot tissue taken approximately 20 cm above the soil surface</tissue>
    </source>
</reference>
<evidence type="ECO:0000313" key="2">
    <source>
        <dbReference type="EMBL" id="JAD70141.1"/>
    </source>
</evidence>
<organism evidence="2">
    <name type="scientific">Arundo donax</name>
    <name type="common">Giant reed</name>
    <name type="synonym">Donax arundinaceus</name>
    <dbReference type="NCBI Taxonomy" id="35708"/>
    <lineage>
        <taxon>Eukaryota</taxon>
        <taxon>Viridiplantae</taxon>
        <taxon>Streptophyta</taxon>
        <taxon>Embryophyta</taxon>
        <taxon>Tracheophyta</taxon>
        <taxon>Spermatophyta</taxon>
        <taxon>Magnoliopsida</taxon>
        <taxon>Liliopsida</taxon>
        <taxon>Poales</taxon>
        <taxon>Poaceae</taxon>
        <taxon>PACMAD clade</taxon>
        <taxon>Arundinoideae</taxon>
        <taxon>Arundineae</taxon>
        <taxon>Arundo</taxon>
    </lineage>
</organism>
<name>A0A0A9C3L2_ARUDO</name>
<proteinExistence type="predicted"/>
<sequence length="224" mass="23290">MFDAPVHTSSSISFFCPGLPLPRFPLVAAAAAAASTATHATPPPSPPPGSRVQPLSPHPPLARRRCPCIPRASAPPPPPTLTPTTLCSCTPLVSGAPPPSLPPTSRATPLPPSVTFLCITTSRFSSSRSASSPPPTATASALSSPPLGHPLLAATSSSSPWMLGRCSMASPHYFAQNQPMVDISTPQLVLLEWRDLYDPSVQLGTMTLHSIVGVIWDAQTLALD</sequence>
<evidence type="ECO:0000256" key="1">
    <source>
        <dbReference type="SAM" id="MobiDB-lite"/>
    </source>
</evidence>
<reference evidence="2" key="1">
    <citation type="submission" date="2014-09" db="EMBL/GenBank/DDBJ databases">
        <authorList>
            <person name="Magalhaes I.L.F."/>
            <person name="Oliveira U."/>
            <person name="Santos F.R."/>
            <person name="Vidigal T.H.D.A."/>
            <person name="Brescovit A.D."/>
            <person name="Santos A.J."/>
        </authorList>
    </citation>
    <scope>NUCLEOTIDE SEQUENCE</scope>
    <source>
        <tissue evidence="2">Shoot tissue taken approximately 20 cm above the soil surface</tissue>
    </source>
</reference>
<accession>A0A0A9C3L2</accession>
<feature type="region of interest" description="Disordered" evidence="1">
    <location>
        <begin position="37"/>
        <end position="59"/>
    </location>
</feature>
<feature type="region of interest" description="Disordered" evidence="1">
    <location>
        <begin position="125"/>
        <end position="145"/>
    </location>
</feature>
<protein>
    <submittedName>
        <fullName evidence="2">Uncharacterized protein</fullName>
    </submittedName>
</protein>
<dbReference type="EMBL" id="GBRH01227754">
    <property type="protein sequence ID" value="JAD70141.1"/>
    <property type="molecule type" value="Transcribed_RNA"/>
</dbReference>
<dbReference type="AlphaFoldDB" id="A0A0A9C3L2"/>